<accession>A0A1G9DXL1</accession>
<sequence length="63" mass="6858">MPEKANRDANVLPAKPEQDKQSLKPGGAARRKKPSPQTEEAELGPEIQHGQLAADELNSRNDV</sequence>
<dbReference type="Proteomes" id="UP000198629">
    <property type="component" value="Unassembled WGS sequence"/>
</dbReference>
<evidence type="ECO:0000313" key="2">
    <source>
        <dbReference type="EMBL" id="SDK68593.1"/>
    </source>
</evidence>
<evidence type="ECO:0000313" key="3">
    <source>
        <dbReference type="Proteomes" id="UP000198629"/>
    </source>
</evidence>
<proteinExistence type="predicted"/>
<keyword evidence="3" id="KW-1185">Reference proteome</keyword>
<dbReference type="EMBL" id="FNFX01000004">
    <property type="protein sequence ID" value="SDK68593.1"/>
    <property type="molecule type" value="Genomic_DNA"/>
</dbReference>
<protein>
    <submittedName>
        <fullName evidence="2">Uncharacterized protein</fullName>
    </submittedName>
</protein>
<evidence type="ECO:0000256" key="1">
    <source>
        <dbReference type="SAM" id="MobiDB-lite"/>
    </source>
</evidence>
<name>A0A1G9DXL1_9PROT</name>
<dbReference type="AlphaFoldDB" id="A0A1G9DXL1"/>
<reference evidence="3" key="1">
    <citation type="submission" date="2016-10" db="EMBL/GenBank/DDBJ databases">
        <authorList>
            <person name="Varghese N."/>
            <person name="Submissions S."/>
        </authorList>
    </citation>
    <scope>NUCLEOTIDE SEQUENCE [LARGE SCALE GENOMIC DNA]</scope>
    <source>
        <strain evidence="3">CBMB127</strain>
    </source>
</reference>
<dbReference type="RefSeq" id="WP_143001367.1">
    <property type="nucleotide sequence ID" value="NZ_FNFX01000004.1"/>
</dbReference>
<gene>
    <name evidence="2" type="ORF">SAMN05192566_2047</name>
</gene>
<feature type="region of interest" description="Disordered" evidence="1">
    <location>
        <begin position="1"/>
        <end position="63"/>
    </location>
</feature>
<organism evidence="2 3">
    <name type="scientific">Methylophilus rhizosphaerae</name>
    <dbReference type="NCBI Taxonomy" id="492660"/>
    <lineage>
        <taxon>Bacteria</taxon>
        <taxon>Pseudomonadati</taxon>
        <taxon>Pseudomonadota</taxon>
        <taxon>Betaproteobacteria</taxon>
        <taxon>Nitrosomonadales</taxon>
        <taxon>Methylophilaceae</taxon>
        <taxon>Methylophilus</taxon>
    </lineage>
</organism>